<proteinExistence type="predicted"/>
<dbReference type="PROSITE" id="PS51257">
    <property type="entry name" value="PROKAR_LIPOPROTEIN"/>
    <property type="match status" value="1"/>
</dbReference>
<sequence length="540" mass="62208">MKLKFKKLMLLSIMTGTIFGLISCKKSMESIEMNKNDKESLDHFEKKYFSNYNKSFIPDTYDDNLWKNDTLVVTKEDSARAFHTWSWQKYLHLTQNIKDSKNEKTLDGLPLFLDDSKNIFQITEYGEPVPHENKSPLKLFAFHQAGSDHPVLKSNTDFAGISEEYTVFYSIHMNKIMHDQMVKATDAAIEKVKKGIKNISDSTEVYNNSSLELKAAWVDLNAIPKDKQKNYLIVHNVPQIKKDYLNKIDYFTRKNDYNNVNLIINNPLNYQNIPAVALVGLHIVGKVEGFPEMLWATFEGQDLAPDNLNNLTDLNSKQRHGFKSNTTNSQPIAKTETDFLFFKKGELGAKDSLNAIKFDTLTKKGKIADKAYRKYPLGISQKKYDHPNNSEYKRHADLANELNKKALKKSEIKQYYNGNIWLAMLNSKESRNVDVYQQFNKGNLKLAGSPNATNIMMETYHQNTTCFSCHGITNFSLDPKKDIQYKTLLNVSHIYGAYFADAYRKKDKSKNNILLNINNITSFNEFIKTQNEQKLEATFK</sequence>
<dbReference type="OrthoDB" id="280897at2"/>
<name>A0A2S9CZN7_CHRCI</name>
<dbReference type="Proteomes" id="UP000238534">
    <property type="component" value="Unassembled WGS sequence"/>
</dbReference>
<gene>
    <name evidence="1" type="ORF">CQ022_06885</name>
    <name evidence="2" type="ORF">CQ033_00555</name>
</gene>
<evidence type="ECO:0000313" key="1">
    <source>
        <dbReference type="EMBL" id="PRB85969.1"/>
    </source>
</evidence>
<evidence type="ECO:0000313" key="2">
    <source>
        <dbReference type="EMBL" id="PRB91722.1"/>
    </source>
</evidence>
<dbReference type="EMBL" id="PCPH01000001">
    <property type="protein sequence ID" value="PRB91722.1"/>
    <property type="molecule type" value="Genomic_DNA"/>
</dbReference>
<accession>A0A2S9CZN7</accession>
<dbReference type="Proteomes" id="UP000238325">
    <property type="component" value="Unassembled WGS sequence"/>
</dbReference>
<protein>
    <submittedName>
        <fullName evidence="1">Uncharacterized protein</fullName>
    </submittedName>
</protein>
<comment type="caution">
    <text evidence="1">The sequence shown here is derived from an EMBL/GenBank/DDBJ whole genome shotgun (WGS) entry which is preliminary data.</text>
</comment>
<dbReference type="AlphaFoldDB" id="A0A2S9CZN7"/>
<dbReference type="RefSeq" id="WP_105680712.1">
    <property type="nucleotide sequence ID" value="NZ_JBBGZD010000001.1"/>
</dbReference>
<evidence type="ECO:0000313" key="3">
    <source>
        <dbReference type="Proteomes" id="UP000238325"/>
    </source>
</evidence>
<dbReference type="EMBL" id="PCPP01000001">
    <property type="protein sequence ID" value="PRB85969.1"/>
    <property type="molecule type" value="Genomic_DNA"/>
</dbReference>
<keyword evidence="3" id="KW-1185">Reference proteome</keyword>
<reference evidence="3 4" key="1">
    <citation type="submission" date="2017-09" db="EMBL/GenBank/DDBJ databases">
        <title>Genomic, metabolic, and phenotypic characteristics of bacterial isolates from the natural microbiome of the model nematode Caenorhabditis elegans.</title>
        <authorList>
            <person name="Zimmermann J."/>
            <person name="Obeng N."/>
            <person name="Yang W."/>
            <person name="Obeng O."/>
            <person name="Kissoyan K."/>
            <person name="Pees B."/>
            <person name="Dirksen P."/>
            <person name="Hoppner M."/>
            <person name="Franke A."/>
            <person name="Rosenstiel P."/>
            <person name="Leippe M."/>
            <person name="Dierking K."/>
            <person name="Kaleta C."/>
            <person name="Schulenburg H."/>
        </authorList>
    </citation>
    <scope>NUCLEOTIDE SEQUENCE [LARGE SCALE GENOMIC DNA]</scope>
    <source>
        <strain evidence="1 4">MYb25</strain>
        <strain evidence="2 3">MYb44</strain>
    </source>
</reference>
<evidence type="ECO:0000313" key="4">
    <source>
        <dbReference type="Proteomes" id="UP000238534"/>
    </source>
</evidence>
<organism evidence="1 4">
    <name type="scientific">Chryseobacterium culicis</name>
    <dbReference type="NCBI Taxonomy" id="680127"/>
    <lineage>
        <taxon>Bacteria</taxon>
        <taxon>Pseudomonadati</taxon>
        <taxon>Bacteroidota</taxon>
        <taxon>Flavobacteriia</taxon>
        <taxon>Flavobacteriales</taxon>
        <taxon>Weeksellaceae</taxon>
        <taxon>Chryseobacterium group</taxon>
        <taxon>Chryseobacterium</taxon>
    </lineage>
</organism>